<evidence type="ECO:0000259" key="10">
    <source>
        <dbReference type="PROSITE" id="PS50111"/>
    </source>
</evidence>
<dbReference type="GO" id="GO:0006935">
    <property type="term" value="P:chemotaxis"/>
    <property type="evidence" value="ECO:0007669"/>
    <property type="project" value="UniProtKB-KW"/>
</dbReference>
<comment type="similarity">
    <text evidence="8">Belongs to the methyl-accepting chemotaxis (MCP) protein family.</text>
</comment>
<dbReference type="PROSITE" id="PS50111">
    <property type="entry name" value="CHEMOTAXIS_TRANSDUC_2"/>
    <property type="match status" value="1"/>
</dbReference>
<dbReference type="PANTHER" id="PTHR32089">
    <property type="entry name" value="METHYL-ACCEPTING CHEMOTAXIS PROTEIN MCPB"/>
    <property type="match status" value="1"/>
</dbReference>
<evidence type="ECO:0000313" key="13">
    <source>
        <dbReference type="Proteomes" id="UP000003571"/>
    </source>
</evidence>
<dbReference type="OrthoDB" id="2489132at2"/>
<protein>
    <submittedName>
        <fullName evidence="12">Methyl-accepting chemotaxis sensory transducer with Cache sensor</fullName>
    </submittedName>
</protein>
<comment type="subcellular location">
    <subcellularLocation>
        <location evidence="1">Cell membrane</location>
        <topology evidence="1">Multi-pass membrane protein</topology>
    </subcellularLocation>
</comment>
<feature type="domain" description="Methyl-accepting transducer" evidence="10">
    <location>
        <begin position="406"/>
        <end position="628"/>
    </location>
</feature>
<dbReference type="Gene3D" id="1.10.8.500">
    <property type="entry name" value="HAMP domain in histidine kinase"/>
    <property type="match status" value="1"/>
</dbReference>
<evidence type="ECO:0000256" key="8">
    <source>
        <dbReference type="ARBA" id="ARBA00029447"/>
    </source>
</evidence>
<comment type="caution">
    <text evidence="12">The sequence shown here is derived from an EMBL/GenBank/DDBJ whole genome shotgun (WGS) entry which is preliminary data.</text>
</comment>
<dbReference type="SUPFAM" id="SSF58104">
    <property type="entry name" value="Methyl-accepting chemotaxis protein (MCP) signaling domain"/>
    <property type="match status" value="1"/>
</dbReference>
<dbReference type="GO" id="GO:0007165">
    <property type="term" value="P:signal transduction"/>
    <property type="evidence" value="ECO:0007669"/>
    <property type="project" value="UniProtKB-KW"/>
</dbReference>
<feature type="domain" description="HAMP" evidence="11">
    <location>
        <begin position="305"/>
        <end position="359"/>
    </location>
</feature>
<dbReference type="InterPro" id="IPR003660">
    <property type="entry name" value="HAMP_dom"/>
</dbReference>
<evidence type="ECO:0000256" key="3">
    <source>
        <dbReference type="ARBA" id="ARBA00022500"/>
    </source>
</evidence>
<evidence type="ECO:0000313" key="12">
    <source>
        <dbReference type="EMBL" id="EIC02817.1"/>
    </source>
</evidence>
<dbReference type="Pfam" id="PF00015">
    <property type="entry name" value="MCPsignal"/>
    <property type="match status" value="1"/>
</dbReference>
<dbReference type="Pfam" id="PF02743">
    <property type="entry name" value="dCache_1"/>
    <property type="match status" value="1"/>
</dbReference>
<dbReference type="RefSeq" id="WP_002702382.1">
    <property type="nucleotide sequence ID" value="NZ_AGRW01000031.1"/>
</dbReference>
<evidence type="ECO:0000256" key="9">
    <source>
        <dbReference type="PROSITE-ProRule" id="PRU00284"/>
    </source>
</evidence>
<dbReference type="SUPFAM" id="SSF103190">
    <property type="entry name" value="Sensory domain-like"/>
    <property type="match status" value="1"/>
</dbReference>
<dbReference type="STRING" id="907348.TresaDRAFT_2340"/>
<dbReference type="InterPro" id="IPR004089">
    <property type="entry name" value="MCPsignal_dom"/>
</dbReference>
<dbReference type="CDD" id="cd06225">
    <property type="entry name" value="HAMP"/>
    <property type="match status" value="1"/>
</dbReference>
<proteinExistence type="inferred from homology"/>
<dbReference type="GO" id="GO:0005886">
    <property type="term" value="C:plasma membrane"/>
    <property type="evidence" value="ECO:0007669"/>
    <property type="project" value="UniProtKB-SubCell"/>
</dbReference>
<keyword evidence="13" id="KW-1185">Reference proteome</keyword>
<sequence>MRIRHQLIVSHTALTFGVVLVLAFSTIISHRKTIQDKIEEISKLQVENVNGHIDNFLLTAQKTIEVVASYMQSLDEYDRNTVENFLAAQVAGNSDCSMLYVSSSVPTCRGGFTFTDNHWIPPSDFDESSRSWFKNAKNSLGTIVFSDPYVDEQSKGIVVTLSKSFRNRYGEFAGVVGIDLKLDKVVAMVGNVRLTENARSYMIDSKGVYVTNDDVKKVASENFYSEHGFSELDSKIPADEPYINLSDGKRYFAARKMSNLCGWKIVTFGSRSEIYAEISRSVGIILTDSVLALVVSIVLSLVVSFGITAQLKRVAKALTQISGGHADLTKRLEFNFKNEIGEIARGFNSFAEKMQQIVIELKKSKELLSDAGERLQGGTAETSDAIGQILGNIQSVNAQIGNQADGVNETSEAVSRIADSIQALETMIIGQSGSVTQASSAVEEMIGSISAVNATVEKMADSFDVLQGDAQAGTMKQQTVNERITQIEAQSKLLQEANAAISAIAEQTNLLAMNAAIEAAHAGEAGKGFSVVADEIRKLSETSSEQSRTIGEQLMGIRTAIEQVVSVSVESSDSFNAVSSKIRDTDGFVRQIKSAMEEQHEGSQMIIEALHKMNDITRNVKNSSIEMGDGNKVILDEVRKLKDSSDSVNVCMGEMGASAVKISETGKSLKSIAEQMKNAIGAIESQINEFTV</sequence>
<dbReference type="eggNOG" id="COG0840">
    <property type="taxonomic scope" value="Bacteria"/>
</dbReference>
<dbReference type="AlphaFoldDB" id="H7EHX4"/>
<evidence type="ECO:0000256" key="7">
    <source>
        <dbReference type="ARBA" id="ARBA00023224"/>
    </source>
</evidence>
<organism evidence="12 13">
    <name type="scientific">Treponema saccharophilum DSM 2985</name>
    <dbReference type="NCBI Taxonomy" id="907348"/>
    <lineage>
        <taxon>Bacteria</taxon>
        <taxon>Pseudomonadati</taxon>
        <taxon>Spirochaetota</taxon>
        <taxon>Spirochaetia</taxon>
        <taxon>Spirochaetales</taxon>
        <taxon>Treponemataceae</taxon>
        <taxon>Treponema</taxon>
    </lineage>
</organism>
<evidence type="ECO:0000256" key="2">
    <source>
        <dbReference type="ARBA" id="ARBA00022475"/>
    </source>
</evidence>
<dbReference type="SMART" id="SM00283">
    <property type="entry name" value="MA"/>
    <property type="match status" value="1"/>
</dbReference>
<accession>H7EHX4</accession>
<evidence type="ECO:0000256" key="4">
    <source>
        <dbReference type="ARBA" id="ARBA00022692"/>
    </source>
</evidence>
<dbReference type="PROSITE" id="PS50885">
    <property type="entry name" value="HAMP"/>
    <property type="match status" value="1"/>
</dbReference>
<keyword evidence="4" id="KW-0812">Transmembrane</keyword>
<keyword evidence="2" id="KW-1003">Cell membrane</keyword>
<dbReference type="Gene3D" id="1.10.287.950">
    <property type="entry name" value="Methyl-accepting chemotaxis protein"/>
    <property type="match status" value="1"/>
</dbReference>
<dbReference type="Proteomes" id="UP000003571">
    <property type="component" value="Unassembled WGS sequence"/>
</dbReference>
<dbReference type="EMBL" id="AGRW01000031">
    <property type="protein sequence ID" value="EIC02817.1"/>
    <property type="molecule type" value="Genomic_DNA"/>
</dbReference>
<evidence type="ECO:0000259" key="11">
    <source>
        <dbReference type="PROSITE" id="PS50885"/>
    </source>
</evidence>
<evidence type="ECO:0000256" key="6">
    <source>
        <dbReference type="ARBA" id="ARBA00023136"/>
    </source>
</evidence>
<keyword evidence="3" id="KW-0145">Chemotaxis</keyword>
<dbReference type="SMART" id="SM00304">
    <property type="entry name" value="HAMP"/>
    <property type="match status" value="1"/>
</dbReference>
<keyword evidence="6" id="KW-0472">Membrane</keyword>
<dbReference type="Pfam" id="PF00672">
    <property type="entry name" value="HAMP"/>
    <property type="match status" value="1"/>
</dbReference>
<gene>
    <name evidence="12" type="ORF">TresaDRAFT_2340</name>
</gene>
<evidence type="ECO:0000256" key="1">
    <source>
        <dbReference type="ARBA" id="ARBA00004651"/>
    </source>
</evidence>
<evidence type="ECO:0000256" key="5">
    <source>
        <dbReference type="ARBA" id="ARBA00022989"/>
    </source>
</evidence>
<keyword evidence="5" id="KW-1133">Transmembrane helix</keyword>
<dbReference type="PANTHER" id="PTHR32089:SF112">
    <property type="entry name" value="LYSOZYME-LIKE PROTEIN-RELATED"/>
    <property type="match status" value="1"/>
</dbReference>
<name>H7EHX4_9SPIR</name>
<dbReference type="PATRIC" id="fig|907348.3.peg.404"/>
<reference evidence="12 13" key="1">
    <citation type="submission" date="2011-09" db="EMBL/GenBank/DDBJ databases">
        <title>The draft genome of Treponema saccharophilum DSM 2985.</title>
        <authorList>
            <consortium name="US DOE Joint Genome Institute (JGI-PGF)"/>
            <person name="Lucas S."/>
            <person name="Copeland A."/>
            <person name="Lapidus A."/>
            <person name="Glavina del Rio T."/>
            <person name="Dalin E."/>
            <person name="Tice H."/>
            <person name="Bruce D."/>
            <person name="Goodwin L."/>
            <person name="Pitluck S."/>
            <person name="Peters L."/>
            <person name="Kyrpides N."/>
            <person name="Mavromatis K."/>
            <person name="Ivanova N."/>
            <person name="Markowitz V."/>
            <person name="Cheng J.-F."/>
            <person name="Hugenholtz P."/>
            <person name="Woyke T."/>
            <person name="Wu D."/>
            <person name="Gronow S."/>
            <person name="Wellnitz S."/>
            <person name="Brambilla E."/>
            <person name="Klenk H.-P."/>
            <person name="Eisen J.A."/>
        </authorList>
    </citation>
    <scope>NUCLEOTIDE SEQUENCE [LARGE SCALE GENOMIC DNA]</scope>
    <source>
        <strain evidence="12 13">DSM 2985</strain>
    </source>
</reference>
<dbReference type="InterPro" id="IPR029151">
    <property type="entry name" value="Sensor-like_sf"/>
</dbReference>
<dbReference type="CDD" id="cd12913">
    <property type="entry name" value="PDC1_MCP_like"/>
    <property type="match status" value="1"/>
</dbReference>
<keyword evidence="7 9" id="KW-0807">Transducer</keyword>
<dbReference type="Gene3D" id="3.30.450.20">
    <property type="entry name" value="PAS domain"/>
    <property type="match status" value="2"/>
</dbReference>
<dbReference type="InterPro" id="IPR033479">
    <property type="entry name" value="dCache_1"/>
</dbReference>